<proteinExistence type="predicted"/>
<evidence type="ECO:0000313" key="1">
    <source>
        <dbReference type="EMBL" id="CDX58823.1"/>
    </source>
</evidence>
<dbReference type="Proteomes" id="UP000046122">
    <property type="component" value="Unassembled WGS sequence"/>
</dbReference>
<sequence length="122" mass="13469">MLRTKAKAGRPGRKAKFAGAMGKGIWPMRDWGVAVVWALFLRLAEPTSFMRYQRDRDCYRKHDQRPNHHVCGRAPAATLSHPFSPTIGLIGALVFPQAIPQSRPSTAGANVAGCKGAEQWEK</sequence>
<dbReference type="EMBL" id="CCNE01000023">
    <property type="protein sequence ID" value="CDX58823.1"/>
    <property type="molecule type" value="Genomic_DNA"/>
</dbReference>
<organism evidence="1 2">
    <name type="scientific">Mesorhizobium plurifarium</name>
    <dbReference type="NCBI Taxonomy" id="69974"/>
    <lineage>
        <taxon>Bacteria</taxon>
        <taxon>Pseudomonadati</taxon>
        <taxon>Pseudomonadota</taxon>
        <taxon>Alphaproteobacteria</taxon>
        <taxon>Hyphomicrobiales</taxon>
        <taxon>Phyllobacteriaceae</taxon>
        <taxon>Mesorhizobium</taxon>
    </lineage>
</organism>
<evidence type="ECO:0000313" key="2">
    <source>
        <dbReference type="Proteomes" id="UP000046122"/>
    </source>
</evidence>
<accession>A0A090GEE6</accession>
<reference evidence="1 2" key="1">
    <citation type="submission" date="2014-08" db="EMBL/GenBank/DDBJ databases">
        <authorList>
            <person name="Moulin Lionel"/>
        </authorList>
    </citation>
    <scope>NUCLEOTIDE SEQUENCE [LARGE SCALE GENOMIC DNA]</scope>
</reference>
<gene>
    <name evidence="1" type="ORF">MPL3365_30331</name>
</gene>
<dbReference type="AlphaFoldDB" id="A0A090GEE6"/>
<name>A0A090GEE6_MESPL</name>
<protein>
    <submittedName>
        <fullName evidence="1">Uncharacterized protein</fullName>
    </submittedName>
</protein>